<accession>A0A8T2NGS9</accession>
<feature type="transmembrane region" description="Helical" evidence="5">
    <location>
        <begin position="364"/>
        <end position="386"/>
    </location>
</feature>
<protein>
    <recommendedName>
        <fullName evidence="6">Major facilitator superfamily (MFS) profile domain-containing protein</fullName>
    </recommendedName>
</protein>
<dbReference type="InterPro" id="IPR036259">
    <property type="entry name" value="MFS_trans_sf"/>
</dbReference>
<feature type="transmembrane region" description="Helical" evidence="5">
    <location>
        <begin position="176"/>
        <end position="193"/>
    </location>
</feature>
<dbReference type="OrthoDB" id="3936150at2759"/>
<keyword evidence="8" id="KW-1185">Reference proteome</keyword>
<organism evidence="7 8">
    <name type="scientific">Albula glossodonta</name>
    <name type="common">roundjaw bonefish</name>
    <dbReference type="NCBI Taxonomy" id="121402"/>
    <lineage>
        <taxon>Eukaryota</taxon>
        <taxon>Metazoa</taxon>
        <taxon>Chordata</taxon>
        <taxon>Craniata</taxon>
        <taxon>Vertebrata</taxon>
        <taxon>Euteleostomi</taxon>
        <taxon>Actinopterygii</taxon>
        <taxon>Neopterygii</taxon>
        <taxon>Teleostei</taxon>
        <taxon>Albuliformes</taxon>
        <taxon>Albulidae</taxon>
        <taxon>Albula</taxon>
    </lineage>
</organism>
<evidence type="ECO:0000256" key="1">
    <source>
        <dbReference type="ARBA" id="ARBA00004141"/>
    </source>
</evidence>
<dbReference type="Pfam" id="PF07690">
    <property type="entry name" value="MFS_1"/>
    <property type="match status" value="1"/>
</dbReference>
<dbReference type="PANTHER" id="PTHR24064">
    <property type="entry name" value="SOLUTE CARRIER FAMILY 22 MEMBER"/>
    <property type="match status" value="1"/>
</dbReference>
<feature type="transmembrane region" description="Helical" evidence="5">
    <location>
        <begin position="326"/>
        <end position="352"/>
    </location>
</feature>
<feature type="transmembrane region" description="Helical" evidence="5">
    <location>
        <begin position="251"/>
        <end position="269"/>
    </location>
</feature>
<dbReference type="Proteomes" id="UP000824540">
    <property type="component" value="Unassembled WGS sequence"/>
</dbReference>
<evidence type="ECO:0000256" key="5">
    <source>
        <dbReference type="SAM" id="Phobius"/>
    </source>
</evidence>
<dbReference type="PROSITE" id="PS50850">
    <property type="entry name" value="MFS"/>
    <property type="match status" value="1"/>
</dbReference>
<feature type="transmembrane region" description="Helical" evidence="5">
    <location>
        <begin position="393"/>
        <end position="413"/>
    </location>
</feature>
<feature type="transmembrane region" description="Helical" evidence="5">
    <location>
        <begin position="24"/>
        <end position="45"/>
    </location>
</feature>
<keyword evidence="2 5" id="KW-0812">Transmembrane</keyword>
<dbReference type="InterPro" id="IPR011701">
    <property type="entry name" value="MFS"/>
</dbReference>
<sequence>MTVQTRNYDEITSFLGKWGPFQRMIFISLAASILPNGFVGIYIVFVADTPSHECRIPEEYNISATWRNVSIPMVMKDGTLQRSSCFRYKMNAIRNFSDLNYIPDVDVNVSAIEQEKCNDGWIYSKEIYQSTIVTEWDLVCDNEYKIPLTSSMQFMGALAGTFISGQMSDRFGRRPVLFATMVIQVVTIFLQVFSPSWELFNFIFFLVGFGSEILSPETRVVFCSLGVFLSSALGYMVMPLVAYFLRTWRGLLVAMAASGLLYIPLWWFIPESPRWLLSQGRVEEAEAILRDAARRNGVTPPEVIFTPTEVESALVKREKKHNILTILRSCNMTSVTVLCSALWMIITLGYYSLILNTSNLHGNPYFNCFLSAIAEVPAYFIAMLLLKYTPRKLCQSSTLFLGGIVILFIRLVPTDLPGVAIFLEMVGKFGITSAFCIVYAFTSELFPTVVRNMAMGTCSMTARISTIISPFVIYL</sequence>
<dbReference type="EMBL" id="JAFBMS010000050">
    <property type="protein sequence ID" value="KAG9339813.1"/>
    <property type="molecule type" value="Genomic_DNA"/>
</dbReference>
<dbReference type="InterPro" id="IPR020846">
    <property type="entry name" value="MFS_dom"/>
</dbReference>
<feature type="transmembrane region" description="Helical" evidence="5">
    <location>
        <begin position="199"/>
        <end position="215"/>
    </location>
</feature>
<dbReference type="AlphaFoldDB" id="A0A8T2NGS9"/>
<comment type="caution">
    <text evidence="7">The sequence shown here is derived from an EMBL/GenBank/DDBJ whole genome shotgun (WGS) entry which is preliminary data.</text>
</comment>
<comment type="subcellular location">
    <subcellularLocation>
        <location evidence="1">Membrane</location>
        <topology evidence="1">Multi-pass membrane protein</topology>
    </subcellularLocation>
</comment>
<evidence type="ECO:0000313" key="8">
    <source>
        <dbReference type="Proteomes" id="UP000824540"/>
    </source>
</evidence>
<keyword evidence="4 5" id="KW-0472">Membrane</keyword>
<name>A0A8T2NGS9_9TELE</name>
<gene>
    <name evidence="7" type="ORF">JZ751_022480</name>
</gene>
<dbReference type="GO" id="GO:0022857">
    <property type="term" value="F:transmembrane transporter activity"/>
    <property type="evidence" value="ECO:0007669"/>
    <property type="project" value="InterPro"/>
</dbReference>
<evidence type="ECO:0000256" key="3">
    <source>
        <dbReference type="ARBA" id="ARBA00022989"/>
    </source>
</evidence>
<dbReference type="Gene3D" id="1.20.1250.20">
    <property type="entry name" value="MFS general substrate transporter like domains"/>
    <property type="match status" value="1"/>
</dbReference>
<evidence type="ECO:0000256" key="2">
    <source>
        <dbReference type="ARBA" id="ARBA00022692"/>
    </source>
</evidence>
<reference evidence="7" key="1">
    <citation type="thesis" date="2021" institute="BYU ScholarsArchive" country="Provo, UT, USA">
        <title>Applications of and Algorithms for Genome Assembly and Genomic Analyses with an Emphasis on Marine Teleosts.</title>
        <authorList>
            <person name="Pickett B.D."/>
        </authorList>
    </citation>
    <scope>NUCLEOTIDE SEQUENCE</scope>
    <source>
        <strain evidence="7">HI-2016</strain>
    </source>
</reference>
<feature type="domain" description="Major facilitator superfamily (MFS) profile" evidence="6">
    <location>
        <begin position="92"/>
        <end position="475"/>
    </location>
</feature>
<keyword evidence="3 5" id="KW-1133">Transmembrane helix</keyword>
<dbReference type="GO" id="GO:0016020">
    <property type="term" value="C:membrane"/>
    <property type="evidence" value="ECO:0007669"/>
    <property type="project" value="UniProtKB-SubCell"/>
</dbReference>
<evidence type="ECO:0000259" key="6">
    <source>
        <dbReference type="PROSITE" id="PS50850"/>
    </source>
</evidence>
<dbReference type="SUPFAM" id="SSF103473">
    <property type="entry name" value="MFS general substrate transporter"/>
    <property type="match status" value="1"/>
</dbReference>
<feature type="non-terminal residue" evidence="7">
    <location>
        <position position="1"/>
    </location>
</feature>
<proteinExistence type="predicted"/>
<evidence type="ECO:0000313" key="7">
    <source>
        <dbReference type="EMBL" id="KAG9339813.1"/>
    </source>
</evidence>
<dbReference type="InterPro" id="IPR005829">
    <property type="entry name" value="Sugar_transporter_CS"/>
</dbReference>
<dbReference type="PROSITE" id="PS00216">
    <property type="entry name" value="SUGAR_TRANSPORT_1"/>
    <property type="match status" value="1"/>
</dbReference>
<evidence type="ECO:0000256" key="4">
    <source>
        <dbReference type="ARBA" id="ARBA00023136"/>
    </source>
</evidence>
<feature type="transmembrane region" description="Helical" evidence="5">
    <location>
        <begin position="222"/>
        <end position="245"/>
    </location>
</feature>